<evidence type="ECO:0000313" key="3">
    <source>
        <dbReference type="Proteomes" id="UP000239458"/>
    </source>
</evidence>
<protein>
    <recommendedName>
        <fullName evidence="1">DUF4123 domain-containing protein</fullName>
    </recommendedName>
</protein>
<dbReference type="Pfam" id="PF13503">
    <property type="entry name" value="DUF4123"/>
    <property type="match status" value="1"/>
</dbReference>
<dbReference type="InterPro" id="IPR025391">
    <property type="entry name" value="DUF4123"/>
</dbReference>
<dbReference type="Proteomes" id="UP000239458">
    <property type="component" value="Unassembled WGS sequence"/>
</dbReference>
<reference evidence="2 3" key="1">
    <citation type="submission" date="2017-09" db="EMBL/GenBank/DDBJ databases">
        <title>Genomic, metabolic, and phenotypic characteristics of bacterial isolates from the natural microbiome of the model nematode Caenorhabditis elegans.</title>
        <authorList>
            <person name="Zimmermann J."/>
            <person name="Obeng N."/>
            <person name="Yang W."/>
            <person name="Obeng O."/>
            <person name="Kissoyan K."/>
            <person name="Pees B."/>
            <person name="Dirksen P."/>
            <person name="Hoppner M."/>
            <person name="Franke A."/>
            <person name="Rosenstiel P."/>
            <person name="Leippe M."/>
            <person name="Dierking K."/>
            <person name="Kaleta C."/>
            <person name="Schulenburg H."/>
        </authorList>
    </citation>
    <scope>NUCLEOTIDE SEQUENCE [LARGE SCALE GENOMIC DNA]</scope>
    <source>
        <strain evidence="2 3">MYb184</strain>
    </source>
</reference>
<proteinExistence type="predicted"/>
<comment type="caution">
    <text evidence="2">The sequence shown here is derived from an EMBL/GenBank/DDBJ whole genome shotgun (WGS) entry which is preliminary data.</text>
</comment>
<dbReference type="RefSeq" id="WP_105227326.1">
    <property type="nucleotide sequence ID" value="NZ_PCQE01000001.1"/>
</dbReference>
<feature type="domain" description="DUF4123" evidence="1">
    <location>
        <begin position="38"/>
        <end position="149"/>
    </location>
</feature>
<evidence type="ECO:0000313" key="2">
    <source>
        <dbReference type="EMBL" id="PRC10973.1"/>
    </source>
</evidence>
<evidence type="ECO:0000259" key="1">
    <source>
        <dbReference type="Pfam" id="PF13503"/>
    </source>
</evidence>
<accession>A0A2S9E802</accession>
<organism evidence="2 3">
    <name type="scientific">Pseudomonas cedrina</name>
    <dbReference type="NCBI Taxonomy" id="651740"/>
    <lineage>
        <taxon>Bacteria</taxon>
        <taxon>Pseudomonadati</taxon>
        <taxon>Pseudomonadota</taxon>
        <taxon>Gammaproteobacteria</taxon>
        <taxon>Pseudomonadales</taxon>
        <taxon>Pseudomonadaceae</taxon>
        <taxon>Pseudomonas</taxon>
    </lineage>
</organism>
<sequence>MSEPRLQGWLDLLEVSCAEAGITYLDIIIDQAGGEIPLIPSVLSVEPALQWHSLFTGLPEEAAVDLAPLLLRVDMAHPLQRQWLIGVMQDINVRSQVLVMASVWPFYALADHLRKCMEARNGGCMGVFRFYDPRLFSLLFSHVLLPEQQQLLLHPVVFWSWLDRDGVPRHLPGRAGAPELFDPIELSDSQIDTLCCASDATLALSSLNSVFPEDWKAEQRFQVCYAGMLEASQKGLLTTTQREAYILNNLSKA</sequence>
<gene>
    <name evidence="2" type="ORF">CQ006_01325</name>
</gene>
<name>A0A2S9E802_PSECE</name>
<dbReference type="AlphaFoldDB" id="A0A2S9E802"/>
<dbReference type="EMBL" id="PCQE01000001">
    <property type="protein sequence ID" value="PRC10973.1"/>
    <property type="molecule type" value="Genomic_DNA"/>
</dbReference>